<dbReference type="Pfam" id="PF07891">
    <property type="entry name" value="DUF1666"/>
    <property type="match status" value="1"/>
</dbReference>
<dbReference type="GO" id="GO:1990904">
    <property type="term" value="C:ribonucleoprotein complex"/>
    <property type="evidence" value="ECO:0007669"/>
    <property type="project" value="UniProtKB-KW"/>
</dbReference>
<feature type="compositionally biased region" description="Basic and acidic residues" evidence="4">
    <location>
        <begin position="414"/>
        <end position="430"/>
    </location>
</feature>
<dbReference type="PANTHER" id="PTHR46741:SF2">
    <property type="entry name" value="RIBOSOMAL PROTEIN L34AE"/>
    <property type="match status" value="1"/>
</dbReference>
<dbReference type="OrthoDB" id="772197at2759"/>
<evidence type="ECO:0000313" key="6">
    <source>
        <dbReference type="EMBL" id="URE49554.1"/>
    </source>
</evidence>
<evidence type="ECO:0000256" key="2">
    <source>
        <dbReference type="ARBA" id="ARBA00022980"/>
    </source>
</evidence>
<feature type="region of interest" description="Disordered" evidence="4">
    <location>
        <begin position="346"/>
        <end position="372"/>
    </location>
</feature>
<feature type="transmembrane region" description="Helical" evidence="5">
    <location>
        <begin position="25"/>
        <end position="50"/>
    </location>
</feature>
<feature type="region of interest" description="Disordered" evidence="4">
    <location>
        <begin position="406"/>
        <end position="434"/>
    </location>
</feature>
<dbReference type="Proteomes" id="UP001055439">
    <property type="component" value="Chromosome 9"/>
</dbReference>
<dbReference type="Gene3D" id="6.20.370.70">
    <property type="match status" value="1"/>
</dbReference>
<feature type="region of interest" description="Disordered" evidence="4">
    <location>
        <begin position="291"/>
        <end position="322"/>
    </location>
</feature>
<dbReference type="AlphaFoldDB" id="A0A9E7IJN9"/>
<feature type="compositionally biased region" description="Basic and acidic residues" evidence="4">
    <location>
        <begin position="481"/>
        <end position="497"/>
    </location>
</feature>
<keyword evidence="5" id="KW-0812">Transmembrane</keyword>
<comment type="similarity">
    <text evidence="1">Belongs to the eukaryotic ribosomal protein eL34 family.</text>
</comment>
<keyword evidence="3" id="KW-0687">Ribonucleoprotein</keyword>
<evidence type="ECO:0000256" key="3">
    <source>
        <dbReference type="ARBA" id="ARBA00023274"/>
    </source>
</evidence>
<gene>
    <name evidence="6" type="ORF">MUK42_04920</name>
</gene>
<evidence type="ECO:0000313" key="7">
    <source>
        <dbReference type="Proteomes" id="UP001055439"/>
    </source>
</evidence>
<dbReference type="InterPro" id="IPR038562">
    <property type="entry name" value="Ribosomal_eL34_C_sf"/>
</dbReference>
<organism evidence="6 7">
    <name type="scientific">Musa troglodytarum</name>
    <name type="common">fe'i banana</name>
    <dbReference type="NCBI Taxonomy" id="320322"/>
    <lineage>
        <taxon>Eukaryota</taxon>
        <taxon>Viridiplantae</taxon>
        <taxon>Streptophyta</taxon>
        <taxon>Embryophyta</taxon>
        <taxon>Tracheophyta</taxon>
        <taxon>Spermatophyta</taxon>
        <taxon>Magnoliopsida</taxon>
        <taxon>Liliopsida</taxon>
        <taxon>Zingiberales</taxon>
        <taxon>Musaceae</taxon>
        <taxon>Musa</taxon>
    </lineage>
</organism>
<dbReference type="EMBL" id="CP097511">
    <property type="protein sequence ID" value="URE49554.1"/>
    <property type="molecule type" value="Genomic_DNA"/>
</dbReference>
<keyword evidence="2" id="KW-0689">Ribosomal protein</keyword>
<dbReference type="InterPro" id="IPR018065">
    <property type="entry name" value="Ribosomal_eL34_CS"/>
</dbReference>
<dbReference type="GO" id="GO:0005840">
    <property type="term" value="C:ribosome"/>
    <property type="evidence" value="ECO:0007669"/>
    <property type="project" value="UniProtKB-KW"/>
</dbReference>
<evidence type="ECO:0000256" key="5">
    <source>
        <dbReference type="SAM" id="Phobius"/>
    </source>
</evidence>
<dbReference type="EMBL" id="CP097511">
    <property type="protein sequence ID" value="URE49556.1"/>
    <property type="molecule type" value="Genomic_DNA"/>
</dbReference>
<dbReference type="PANTHER" id="PTHR46741">
    <property type="entry name" value="OS09G0413600 PROTEIN"/>
    <property type="match status" value="1"/>
</dbReference>
<dbReference type="Gene3D" id="6.20.340.10">
    <property type="match status" value="1"/>
</dbReference>
<evidence type="ECO:0008006" key="8">
    <source>
        <dbReference type="Google" id="ProtNLM"/>
    </source>
</evidence>
<sequence>MEVRGVASTGNHLGSVLNKPSSHGFYTSMALFFGSCWFFVADSLIWLFGFTAMHLFRIRKDDNARGDDLKVSSMHDSTRVEPFPEVADSYLREEKESPSLSFKFQYQFSDHHKLGEEELLRPVAKENKSSMKTSIRRYHFLSEKDYADFMEEPEAKTCCVRASHVQLGLFSLYDDENISGEQSTGFESSKSRHLPCDTVRTIDKLDGIREEKFSNVEQLEQENTRSSSETNLSSEFARTDRAKFLSEEFSGFDSDTESLSASDGYSVKDLIVDSDSDDLLSECDHGAETTRASIDGAGYKTKQLEGSRRLEEAQPQLTHDYDSESVSVIGEYSFTGNQRRHANISLDENSPENESGSPQPEQNGLTNHGEAGSNQVRRLGESKLPTSSALQMELMEYNEDELRGTKKHRNLIKSSDDISRHENEGEKDADGTDSVDTITNEKLELSKGFDVSLDGFLGQEDDGKLIAELDELTQEEEFERDDNLRKKSNKDKETDMKDLDDKDYDELESLWEHQDLIEQLKMELRRVRAIGLPTIPEVSETPRAIDDLKLWKMDEKFLHEDPPMDELHKFYKCYRERMRKFDILNYQKMYAIGLLQLKDPILSMGSQKSLLPKIISILSQSFWASSHQSGISPSEKFIKELQHDLEVVYVGQTCLSWEFLRWQYEKARQLPECDPYRSHQYNRVAVEFQQFQVMMQRFIEDEAFQGLRLPNYVKQRCAVENLLLVPVIREDSSKEKMEDRCNGNYIVTSEILEDIMEESIRIFWEFIKADKDETPGILKGLMGTHVELQDAADSELMTDIHSNLHKKEKKLKDILRTGNCLVKKFKRPKEDRSNQDLFFSQVDLKLVARVLRIQKRRRGRGGEMVQRLTYRKRHSYATKSNQTRVVKTPGGRLVYQYTNKRASGPKCPVTGKRIQGIPHLRPAQYKRSRLSRNRRTVNRAYGGVLSGSAVRERIIRAFLVEEQKIVKKVLKIQKAKEKQASKS</sequence>
<proteinExistence type="inferred from homology"/>
<dbReference type="Pfam" id="PF01199">
    <property type="entry name" value="Ribosomal_L34e"/>
    <property type="match status" value="1"/>
</dbReference>
<name>A0A9E7IJN9_9LILI</name>
<keyword evidence="7" id="KW-1185">Reference proteome</keyword>
<dbReference type="GO" id="GO:0006412">
    <property type="term" value="P:translation"/>
    <property type="evidence" value="ECO:0007669"/>
    <property type="project" value="InterPro"/>
</dbReference>
<dbReference type="PROSITE" id="PS01145">
    <property type="entry name" value="RIBOSOMAL_L34E"/>
    <property type="match status" value="1"/>
</dbReference>
<reference evidence="6" key="1">
    <citation type="submission" date="2022-05" db="EMBL/GenBank/DDBJ databases">
        <title>The Musa troglodytarum L. genome provides insights into the mechanism of non-climacteric behaviour and enrichment of carotenoids.</title>
        <authorList>
            <person name="Wang J."/>
        </authorList>
    </citation>
    <scope>NUCLEOTIDE SEQUENCE</scope>
    <source>
        <tissue evidence="6">Leaf</tissue>
    </source>
</reference>
<dbReference type="GO" id="GO:0003735">
    <property type="term" value="F:structural constituent of ribosome"/>
    <property type="evidence" value="ECO:0007669"/>
    <property type="project" value="InterPro"/>
</dbReference>
<feature type="region of interest" description="Disordered" evidence="4">
    <location>
        <begin position="476"/>
        <end position="497"/>
    </location>
</feature>
<dbReference type="PRINTS" id="PR01250">
    <property type="entry name" value="RIBOSOMALL34"/>
</dbReference>
<dbReference type="InterPro" id="IPR008195">
    <property type="entry name" value="Ribosomal_eL34"/>
</dbReference>
<evidence type="ECO:0000256" key="1">
    <source>
        <dbReference type="ARBA" id="ARBA00009875"/>
    </source>
</evidence>
<keyword evidence="5" id="KW-1133">Transmembrane helix</keyword>
<protein>
    <recommendedName>
        <fullName evidence="8">60S ribosomal protein L34</fullName>
    </recommendedName>
</protein>
<evidence type="ECO:0000256" key="4">
    <source>
        <dbReference type="SAM" id="MobiDB-lite"/>
    </source>
</evidence>
<dbReference type="InterPro" id="IPR012870">
    <property type="entry name" value="DUF1666"/>
</dbReference>
<accession>A0A9E7IJN9</accession>
<keyword evidence="5" id="KW-0472">Membrane</keyword>
<feature type="compositionally biased region" description="Basic and acidic residues" evidence="4">
    <location>
        <begin position="302"/>
        <end position="312"/>
    </location>
</feature>